<evidence type="ECO:0000313" key="2">
    <source>
        <dbReference type="EMBL" id="TNC44628.1"/>
    </source>
</evidence>
<gene>
    <name evidence="3" type="ORF">FHE65_02480</name>
    <name evidence="2" type="ORF">FHE65_16375</name>
</gene>
<evidence type="ECO:0000313" key="4">
    <source>
        <dbReference type="Proteomes" id="UP000306740"/>
    </source>
</evidence>
<evidence type="ECO:0000313" key="3">
    <source>
        <dbReference type="EMBL" id="TNC51056.1"/>
    </source>
</evidence>
<keyword evidence="2" id="KW-0378">Hydrolase</keyword>
<sequence length="346" mass="36946">MTLSLPTAEIFADANTAAIVSSGLFAVVFLLFLHSFDRYEKTPGRLALTAFVAGGFAAPWAFALPGNAALMDLYGKFFGQTFAEDWQAGLTAPFVEETSKAVFFVLLLGLAPVVIRTVYDGLMVGAYIGLGFQILEDVLYGQNSAMSHFGTDQTSTVLETFAVRAITGIPSHALYTALFSAGLVYVIGTVAPPRRVGRGLVLIATAMLLHGLWDSAAALVGPLGAAAVSAMMLGLTVAALVALMLAIRLGGTRERGYLRAILQPEVVDGTITPAELDAVAGDRRQRRHARRTALWSRPKGVSRRREKHVMTATLDLAHDLAAAGGGESRQVAHSRTEIARLRARRH</sequence>
<dbReference type="GO" id="GO:0008237">
    <property type="term" value="F:metallopeptidase activity"/>
    <property type="evidence" value="ECO:0007669"/>
    <property type="project" value="UniProtKB-KW"/>
</dbReference>
<feature type="transmembrane region" description="Helical" evidence="1">
    <location>
        <begin position="226"/>
        <end position="247"/>
    </location>
</feature>
<evidence type="ECO:0000256" key="1">
    <source>
        <dbReference type="SAM" id="Phobius"/>
    </source>
</evidence>
<keyword evidence="2" id="KW-0482">Metalloprotease</keyword>
<name>A0A5C4MKZ8_9ACTN</name>
<feature type="transmembrane region" description="Helical" evidence="1">
    <location>
        <begin position="161"/>
        <end position="187"/>
    </location>
</feature>
<dbReference type="AlphaFoldDB" id="A0A5C4MKZ8"/>
<dbReference type="GO" id="GO:0006508">
    <property type="term" value="P:proteolysis"/>
    <property type="evidence" value="ECO:0007669"/>
    <property type="project" value="UniProtKB-KW"/>
</dbReference>
<dbReference type="Pfam" id="PF13367">
    <property type="entry name" value="PrsW-protease"/>
    <property type="match status" value="1"/>
</dbReference>
<dbReference type="InterPro" id="IPR026898">
    <property type="entry name" value="PrsW"/>
</dbReference>
<feature type="transmembrane region" description="Helical" evidence="1">
    <location>
        <begin position="199"/>
        <end position="220"/>
    </location>
</feature>
<organism evidence="2 4">
    <name type="scientific">Mumia zhuanghuii</name>
    <dbReference type="NCBI Taxonomy" id="2585211"/>
    <lineage>
        <taxon>Bacteria</taxon>
        <taxon>Bacillati</taxon>
        <taxon>Actinomycetota</taxon>
        <taxon>Actinomycetes</taxon>
        <taxon>Propionibacteriales</taxon>
        <taxon>Nocardioidaceae</taxon>
        <taxon>Mumia</taxon>
    </lineage>
</organism>
<accession>A0A5C4MKZ8</accession>
<keyword evidence="1" id="KW-0812">Transmembrane</keyword>
<proteinExistence type="predicted"/>
<dbReference type="OrthoDB" id="9785431at2"/>
<keyword evidence="2" id="KW-0645">Protease</keyword>
<dbReference type="Proteomes" id="UP000306740">
    <property type="component" value="Unassembled WGS sequence"/>
</dbReference>
<feature type="transmembrane region" description="Helical" evidence="1">
    <location>
        <begin position="14"/>
        <end position="34"/>
    </location>
</feature>
<reference evidence="2 4" key="1">
    <citation type="submission" date="2019-05" db="EMBL/GenBank/DDBJ databases">
        <title>Mumia sp. nov., isolated from the intestinal contents of plateau pika (Ochotona curzoniae) in the Qinghai-Tibet plateau of China.</title>
        <authorList>
            <person name="Tian Z."/>
        </authorList>
    </citation>
    <scope>NUCLEOTIDE SEQUENCE [LARGE SCALE GENOMIC DNA]</scope>
    <source>
        <strain evidence="4">527</strain>
        <strain evidence="2">Z527</strain>
    </source>
</reference>
<dbReference type="EMBL" id="VDFR01000010">
    <property type="protein sequence ID" value="TNC51056.1"/>
    <property type="molecule type" value="Genomic_DNA"/>
</dbReference>
<comment type="caution">
    <text evidence="2">The sequence shown here is derived from an EMBL/GenBank/DDBJ whole genome shotgun (WGS) entry which is preliminary data.</text>
</comment>
<keyword evidence="1" id="KW-0472">Membrane</keyword>
<feature type="transmembrane region" description="Helical" evidence="1">
    <location>
        <begin position="124"/>
        <end position="141"/>
    </location>
</feature>
<dbReference type="EMBL" id="VDFR01000072">
    <property type="protein sequence ID" value="TNC44628.1"/>
    <property type="molecule type" value="Genomic_DNA"/>
</dbReference>
<feature type="transmembrane region" description="Helical" evidence="1">
    <location>
        <begin position="46"/>
        <end position="64"/>
    </location>
</feature>
<dbReference type="PANTHER" id="PTHR36844">
    <property type="entry name" value="PROTEASE PRSW"/>
    <property type="match status" value="1"/>
</dbReference>
<keyword evidence="1" id="KW-1133">Transmembrane helix</keyword>
<dbReference type="RefSeq" id="WP_139105176.1">
    <property type="nucleotide sequence ID" value="NZ_VDFR01000010.1"/>
</dbReference>
<dbReference type="PANTHER" id="PTHR36844:SF1">
    <property type="entry name" value="PROTEASE PRSW"/>
    <property type="match status" value="1"/>
</dbReference>
<protein>
    <submittedName>
        <fullName evidence="2">PrsW family intramembrane metalloprotease</fullName>
    </submittedName>
</protein>